<name>X6LSN4_RETFI</name>
<keyword evidence="1" id="KW-0812">Transmembrane</keyword>
<dbReference type="EMBL" id="ASPP01028794">
    <property type="protein sequence ID" value="ETO04893.1"/>
    <property type="molecule type" value="Genomic_DNA"/>
</dbReference>
<evidence type="ECO:0000256" key="1">
    <source>
        <dbReference type="SAM" id="Phobius"/>
    </source>
</evidence>
<proteinExistence type="predicted"/>
<keyword evidence="1" id="KW-1133">Transmembrane helix</keyword>
<evidence type="ECO:0000313" key="2">
    <source>
        <dbReference type="EMBL" id="ETO04893.1"/>
    </source>
</evidence>
<protein>
    <submittedName>
        <fullName evidence="2">Uncharacterized protein</fullName>
    </submittedName>
</protein>
<accession>X6LSN4</accession>
<gene>
    <name evidence="2" type="ORF">RFI_32503</name>
</gene>
<evidence type="ECO:0000313" key="3">
    <source>
        <dbReference type="Proteomes" id="UP000023152"/>
    </source>
</evidence>
<comment type="caution">
    <text evidence="2">The sequence shown here is derived from an EMBL/GenBank/DDBJ whole genome shotgun (WGS) entry which is preliminary data.</text>
</comment>
<keyword evidence="3" id="KW-1185">Reference proteome</keyword>
<organism evidence="2 3">
    <name type="scientific">Reticulomyxa filosa</name>
    <dbReference type="NCBI Taxonomy" id="46433"/>
    <lineage>
        <taxon>Eukaryota</taxon>
        <taxon>Sar</taxon>
        <taxon>Rhizaria</taxon>
        <taxon>Retaria</taxon>
        <taxon>Foraminifera</taxon>
        <taxon>Monothalamids</taxon>
        <taxon>Reticulomyxidae</taxon>
        <taxon>Reticulomyxa</taxon>
    </lineage>
</organism>
<dbReference type="Proteomes" id="UP000023152">
    <property type="component" value="Unassembled WGS sequence"/>
</dbReference>
<sequence length="130" mass="15736">MYTIYKNINTNCRMIIYQINSKKTKYITIQDKVTVTKQQTITRNRKKNKYNRVDKALNLRIYTRMPNLKIMKSIAKDLMEKQLRVQDDDIDKQICTFFWKRKRKTEILSINSKYILCALTYLLFAFCCIK</sequence>
<feature type="transmembrane region" description="Helical" evidence="1">
    <location>
        <begin position="107"/>
        <end position="126"/>
    </location>
</feature>
<reference evidence="2 3" key="1">
    <citation type="journal article" date="2013" name="Curr. Biol.">
        <title>The Genome of the Foraminiferan Reticulomyxa filosa.</title>
        <authorList>
            <person name="Glockner G."/>
            <person name="Hulsmann N."/>
            <person name="Schleicher M."/>
            <person name="Noegel A.A."/>
            <person name="Eichinger L."/>
            <person name="Gallinger C."/>
            <person name="Pawlowski J."/>
            <person name="Sierra R."/>
            <person name="Euteneuer U."/>
            <person name="Pillet L."/>
            <person name="Moustafa A."/>
            <person name="Platzer M."/>
            <person name="Groth M."/>
            <person name="Szafranski K."/>
            <person name="Schliwa M."/>
        </authorList>
    </citation>
    <scope>NUCLEOTIDE SEQUENCE [LARGE SCALE GENOMIC DNA]</scope>
</reference>
<dbReference type="AlphaFoldDB" id="X6LSN4"/>
<keyword evidence="1" id="KW-0472">Membrane</keyword>